<dbReference type="GO" id="GO:0005634">
    <property type="term" value="C:nucleus"/>
    <property type="evidence" value="ECO:0007669"/>
    <property type="project" value="TreeGrafter"/>
</dbReference>
<name>A0A0F7ZJU3_9HYPO</name>
<dbReference type="InterPro" id="IPR004875">
    <property type="entry name" value="DDE_SF_endonuclease_dom"/>
</dbReference>
<dbReference type="AlphaFoldDB" id="A0A0F7ZJU3"/>
<dbReference type="PROSITE" id="PS51253">
    <property type="entry name" value="HTH_CENPB"/>
    <property type="match status" value="1"/>
</dbReference>
<dbReference type="Proteomes" id="UP000054481">
    <property type="component" value="Unassembled WGS sequence"/>
</dbReference>
<dbReference type="OrthoDB" id="4913223at2759"/>
<organism evidence="4 5">
    <name type="scientific">Hirsutella minnesotensis 3608</name>
    <dbReference type="NCBI Taxonomy" id="1043627"/>
    <lineage>
        <taxon>Eukaryota</taxon>
        <taxon>Fungi</taxon>
        <taxon>Dikarya</taxon>
        <taxon>Ascomycota</taxon>
        <taxon>Pezizomycotina</taxon>
        <taxon>Sordariomycetes</taxon>
        <taxon>Hypocreomycetidae</taxon>
        <taxon>Hypocreales</taxon>
        <taxon>Ophiocordycipitaceae</taxon>
        <taxon>Hirsutella</taxon>
    </lineage>
</organism>
<evidence type="ECO:0000313" key="4">
    <source>
        <dbReference type="EMBL" id="KJZ69965.1"/>
    </source>
</evidence>
<dbReference type="PANTHER" id="PTHR19303:SF74">
    <property type="entry name" value="POGO TRANSPOSABLE ELEMENT WITH KRAB DOMAIN"/>
    <property type="match status" value="1"/>
</dbReference>
<gene>
    <name evidence="4" type="ORF">HIM_10636</name>
</gene>
<keyword evidence="5" id="KW-1185">Reference proteome</keyword>
<protein>
    <recommendedName>
        <fullName evidence="3">HTH CENPB-type domain-containing protein</fullName>
    </recommendedName>
</protein>
<accession>A0A0F7ZJU3</accession>
<reference evidence="4 5" key="1">
    <citation type="journal article" date="2014" name="Genome Biol. Evol.">
        <title>Comparative genomics and transcriptomics analyses reveal divergent lifestyle features of nematode endoparasitic fungus Hirsutella minnesotensis.</title>
        <authorList>
            <person name="Lai Y."/>
            <person name="Liu K."/>
            <person name="Zhang X."/>
            <person name="Zhang X."/>
            <person name="Li K."/>
            <person name="Wang N."/>
            <person name="Shu C."/>
            <person name="Wu Y."/>
            <person name="Wang C."/>
            <person name="Bushley K.E."/>
            <person name="Xiang M."/>
            <person name="Liu X."/>
        </authorList>
    </citation>
    <scope>NUCLEOTIDE SEQUENCE [LARGE SCALE GENOMIC DNA]</scope>
    <source>
        <strain evidence="4 5">3608</strain>
    </source>
</reference>
<feature type="coiled-coil region" evidence="2">
    <location>
        <begin position="473"/>
        <end position="500"/>
    </location>
</feature>
<dbReference type="EMBL" id="KQ030660">
    <property type="protein sequence ID" value="KJZ69965.1"/>
    <property type="molecule type" value="Genomic_DNA"/>
</dbReference>
<dbReference type="Pfam" id="PF03221">
    <property type="entry name" value="HTH_Tnp_Tc5"/>
    <property type="match status" value="1"/>
</dbReference>
<dbReference type="PANTHER" id="PTHR19303">
    <property type="entry name" value="TRANSPOSON"/>
    <property type="match status" value="1"/>
</dbReference>
<keyword evidence="2" id="KW-0175">Coiled coil</keyword>
<dbReference type="InterPro" id="IPR036397">
    <property type="entry name" value="RNaseH_sf"/>
</dbReference>
<dbReference type="Gene3D" id="3.30.420.10">
    <property type="entry name" value="Ribonuclease H-like superfamily/Ribonuclease H"/>
    <property type="match status" value="1"/>
</dbReference>
<dbReference type="InterPro" id="IPR006600">
    <property type="entry name" value="HTH_CenpB_DNA-bd_dom"/>
</dbReference>
<proteinExistence type="predicted"/>
<evidence type="ECO:0000256" key="1">
    <source>
        <dbReference type="ARBA" id="ARBA00023125"/>
    </source>
</evidence>
<sequence length="536" mass="61294">MESRILEAVQHIGDVPGAKIATVAREFGVPRHRLRSRLQGHHPKAGRPAANLKLSRPEETALCRYINRLDDMNLAVRPEFVTDAANNILRERSGHADFVIGSKWTSRFLKRHGYFKKIQKKLHAERQASEDLTRVAHYFQALEKVVQEHGIPPDDIWNMDETGFRIGVGKDQLIVTKRKRAHYFGIPENRESATDIEAISASGTCIPPFLILSGQMHMSSYGYSNDEISLEWLQHFEKYSAKTSKSSKRLLILDGHGSHHTRQFIQYCDEHDIIPFGMPPNLTHVLQPLDVVVFQPLKHYHAKALDVMIRDGLASITKIEFLSCIQQVRLQAFKPTTIRSAFRRTGIWPINPQIVLEVLQARQMHRTPSPPLHSGPSSSPFETPLTLRQMNKVADRLETSLREDDGLTSDLRRDFGRFIRGSPSLATELVQTKRDLGSTKMAERVQQQRRSLKNAQIQSGGVLTVAQGREMVRKRDEEQVNKARKVIEAAEMKARSMRKKCFEDAAKKARQWRASERLSRAEICDSERGTRWLKRF</sequence>
<dbReference type="InterPro" id="IPR050863">
    <property type="entry name" value="CenT-Element_Derived"/>
</dbReference>
<evidence type="ECO:0000259" key="3">
    <source>
        <dbReference type="PROSITE" id="PS51253"/>
    </source>
</evidence>
<dbReference type="Pfam" id="PF03184">
    <property type="entry name" value="DDE_1"/>
    <property type="match status" value="1"/>
</dbReference>
<evidence type="ECO:0000256" key="2">
    <source>
        <dbReference type="SAM" id="Coils"/>
    </source>
</evidence>
<keyword evidence="1" id="KW-0238">DNA-binding</keyword>
<evidence type="ECO:0000313" key="5">
    <source>
        <dbReference type="Proteomes" id="UP000054481"/>
    </source>
</evidence>
<dbReference type="GO" id="GO:0003677">
    <property type="term" value="F:DNA binding"/>
    <property type="evidence" value="ECO:0007669"/>
    <property type="project" value="UniProtKB-KW"/>
</dbReference>
<feature type="domain" description="HTH CENPB-type" evidence="3">
    <location>
        <begin position="46"/>
        <end position="118"/>
    </location>
</feature>